<proteinExistence type="predicted"/>
<organism evidence="2 3">
    <name type="scientific">Aquirufa echingensis</name>
    <dbReference type="NCBI Taxonomy" id="3096516"/>
    <lineage>
        <taxon>Bacteria</taxon>
        <taxon>Pseudomonadati</taxon>
        <taxon>Bacteroidota</taxon>
        <taxon>Cytophagia</taxon>
        <taxon>Cytophagales</taxon>
        <taxon>Flectobacillaceae</taxon>
        <taxon>Aquirufa</taxon>
    </lineage>
</organism>
<dbReference type="CDD" id="cd00093">
    <property type="entry name" value="HTH_XRE"/>
    <property type="match status" value="1"/>
</dbReference>
<dbReference type="EMBL" id="JBBKYA010000004">
    <property type="protein sequence ID" value="MFD3276531.1"/>
    <property type="molecule type" value="Genomic_DNA"/>
</dbReference>
<keyword evidence="3" id="KW-1185">Reference proteome</keyword>
<dbReference type="Pfam" id="PF21956">
    <property type="entry name" value="DUF6922"/>
    <property type="match status" value="1"/>
</dbReference>
<gene>
    <name evidence="2" type="ORF">SKC38_09860</name>
</gene>
<reference evidence="2 3" key="1">
    <citation type="submission" date="2024-03" db="EMBL/GenBank/DDBJ databases">
        <title>Aquirufa genome sequencing.</title>
        <authorList>
            <person name="Pitt A."/>
            <person name="Hahn M.W."/>
        </authorList>
    </citation>
    <scope>NUCLEOTIDE SEQUENCE [LARGE SCALE GENOMIC DNA]</scope>
    <source>
        <strain evidence="2 3">PLAD-142S6K</strain>
    </source>
</reference>
<evidence type="ECO:0000313" key="3">
    <source>
        <dbReference type="Proteomes" id="UP001598114"/>
    </source>
</evidence>
<dbReference type="PROSITE" id="PS50943">
    <property type="entry name" value="HTH_CROC1"/>
    <property type="match status" value="1"/>
</dbReference>
<dbReference type="Pfam" id="PF01381">
    <property type="entry name" value="HTH_3"/>
    <property type="match status" value="1"/>
</dbReference>
<dbReference type="SUPFAM" id="SSF47413">
    <property type="entry name" value="lambda repressor-like DNA-binding domains"/>
    <property type="match status" value="1"/>
</dbReference>
<feature type="domain" description="HTH cro/C1-type" evidence="1">
    <location>
        <begin position="17"/>
        <end position="71"/>
    </location>
</feature>
<accession>A0ABW6D3K7</accession>
<dbReference type="InterPro" id="IPR053830">
    <property type="entry name" value="DUF6922"/>
</dbReference>
<evidence type="ECO:0000313" key="2">
    <source>
        <dbReference type="EMBL" id="MFD3276531.1"/>
    </source>
</evidence>
<name>A0ABW6D3K7_9BACT</name>
<dbReference type="InterPro" id="IPR001387">
    <property type="entry name" value="Cro/C1-type_HTH"/>
</dbReference>
<sequence length="160" mass="18274">MNTYLAKFRGIHPGIILARELKKRGIAQRPFALSVGEHPQTINAITKAKRNLPTSIALKIEEKLGLEEGTLALLQTYFDIQVEKSKIKPITPNLSLIRKSVFWDTDISQIDWDKQKYAVIRRIMERGNALEIKEIKQFYGAALITEVLKQKSVEAYKLNP</sequence>
<protein>
    <submittedName>
        <fullName evidence="2">Helix-turn-helix domain-containing protein</fullName>
    </submittedName>
</protein>
<dbReference type="Gene3D" id="1.10.260.40">
    <property type="entry name" value="lambda repressor-like DNA-binding domains"/>
    <property type="match status" value="1"/>
</dbReference>
<dbReference type="SMART" id="SM00530">
    <property type="entry name" value="HTH_XRE"/>
    <property type="match status" value="1"/>
</dbReference>
<dbReference type="InterPro" id="IPR010982">
    <property type="entry name" value="Lambda_DNA-bd_dom_sf"/>
</dbReference>
<dbReference type="Proteomes" id="UP001598114">
    <property type="component" value="Unassembled WGS sequence"/>
</dbReference>
<evidence type="ECO:0000259" key="1">
    <source>
        <dbReference type="PROSITE" id="PS50943"/>
    </source>
</evidence>
<dbReference type="RefSeq" id="WP_377976969.1">
    <property type="nucleotide sequence ID" value="NZ_JBBKYA010000004.1"/>
</dbReference>
<comment type="caution">
    <text evidence="2">The sequence shown here is derived from an EMBL/GenBank/DDBJ whole genome shotgun (WGS) entry which is preliminary data.</text>
</comment>